<dbReference type="Proteomes" id="UP000683925">
    <property type="component" value="Unassembled WGS sequence"/>
</dbReference>
<feature type="active site" description="Proton donor" evidence="1">
    <location>
        <position position="95"/>
    </location>
</feature>
<dbReference type="InterPro" id="IPR015527">
    <property type="entry name" value="Pept_C26_g-glut_hydrolase"/>
</dbReference>
<dbReference type="OrthoDB" id="64220at2759"/>
<dbReference type="GO" id="GO:0046900">
    <property type="term" value="P:tetrahydrofolylpolyglutamate metabolic process"/>
    <property type="evidence" value="ECO:0007669"/>
    <property type="project" value="TreeGrafter"/>
</dbReference>
<keyword evidence="3" id="KW-1185">Reference proteome</keyword>
<gene>
    <name evidence="2" type="ORF">POCTA_138.1.T0070243</name>
</gene>
<accession>A0A8S1S8P8</accession>
<proteinExistence type="predicted"/>
<sequence>MESVNKILIFTDKQGTIFKDLKESIFKSLETEEQGIDIIIQVYLLRNGQLPSYYDTHSQLNDFFKIFAFVKDYQQFISIAAAEARHYPIFSLAFHPENAAFEFKSQSKHNYESIQFGRNLINQFTQIAGENNHRLQSIEQYFVCINIRPQIGRINYVIEQELQIYIHFKNYYTTINLMNHHILIEF</sequence>
<evidence type="ECO:0000313" key="3">
    <source>
        <dbReference type="Proteomes" id="UP000683925"/>
    </source>
</evidence>
<dbReference type="EMBL" id="CAJJDP010000006">
    <property type="protein sequence ID" value="CAD8136143.1"/>
    <property type="molecule type" value="Genomic_DNA"/>
</dbReference>
<dbReference type="GO" id="GO:0034722">
    <property type="term" value="F:gamma-glutamyl-peptidase activity"/>
    <property type="evidence" value="ECO:0007669"/>
    <property type="project" value="TreeGrafter"/>
</dbReference>
<name>A0A8S1S8P8_PAROT</name>
<evidence type="ECO:0000256" key="1">
    <source>
        <dbReference type="PIRSR" id="PIRSR615527-1"/>
    </source>
</evidence>
<dbReference type="AlphaFoldDB" id="A0A8S1S8P8"/>
<evidence type="ECO:0000313" key="2">
    <source>
        <dbReference type="EMBL" id="CAD8136143.1"/>
    </source>
</evidence>
<comment type="caution">
    <text evidence="2">The sequence shown here is derived from an EMBL/GenBank/DDBJ whole genome shotgun (WGS) entry which is preliminary data.</text>
</comment>
<reference evidence="2" key="1">
    <citation type="submission" date="2021-01" db="EMBL/GenBank/DDBJ databases">
        <authorList>
            <consortium name="Genoscope - CEA"/>
            <person name="William W."/>
        </authorList>
    </citation>
    <scope>NUCLEOTIDE SEQUENCE</scope>
</reference>
<protein>
    <submittedName>
        <fullName evidence="2">Uncharacterized protein</fullName>
    </submittedName>
</protein>
<dbReference type="PANTHER" id="PTHR11315">
    <property type="entry name" value="PROTEASE FAMILY C26 GAMMA-GLUTAMYL HYDROLASE"/>
    <property type="match status" value="1"/>
</dbReference>
<dbReference type="PANTHER" id="PTHR11315:SF0">
    <property type="entry name" value="FOLATE GAMMA-GLUTAMYL HYDROLASE"/>
    <property type="match status" value="1"/>
</dbReference>
<dbReference type="GO" id="GO:0005773">
    <property type="term" value="C:vacuole"/>
    <property type="evidence" value="ECO:0007669"/>
    <property type="project" value="TreeGrafter"/>
</dbReference>
<organism evidence="2 3">
    <name type="scientific">Paramecium octaurelia</name>
    <dbReference type="NCBI Taxonomy" id="43137"/>
    <lineage>
        <taxon>Eukaryota</taxon>
        <taxon>Sar</taxon>
        <taxon>Alveolata</taxon>
        <taxon>Ciliophora</taxon>
        <taxon>Intramacronucleata</taxon>
        <taxon>Oligohymenophorea</taxon>
        <taxon>Peniculida</taxon>
        <taxon>Parameciidae</taxon>
        <taxon>Paramecium</taxon>
    </lineage>
</organism>